<evidence type="ECO:0000313" key="3">
    <source>
        <dbReference type="Proteomes" id="UP000520052"/>
    </source>
</evidence>
<dbReference type="AlphaFoldDB" id="A0A7K4N6R0"/>
<proteinExistence type="predicted"/>
<name>A0A7K4N6R0_9ARCH</name>
<gene>
    <name evidence="2" type="ORF">HX854_05320</name>
</gene>
<feature type="compositionally biased region" description="Polar residues" evidence="1">
    <location>
        <begin position="126"/>
        <end position="144"/>
    </location>
</feature>
<evidence type="ECO:0000256" key="1">
    <source>
        <dbReference type="SAM" id="MobiDB-lite"/>
    </source>
</evidence>
<dbReference type="EMBL" id="JACATC010000005">
    <property type="protein sequence ID" value="NWJ84128.1"/>
    <property type="molecule type" value="Genomic_DNA"/>
</dbReference>
<evidence type="ECO:0000313" key="2">
    <source>
        <dbReference type="EMBL" id="NWJ84128.1"/>
    </source>
</evidence>
<feature type="region of interest" description="Disordered" evidence="1">
    <location>
        <begin position="122"/>
        <end position="147"/>
    </location>
</feature>
<protein>
    <submittedName>
        <fullName evidence="2">Uncharacterized protein</fullName>
    </submittedName>
</protein>
<dbReference type="Proteomes" id="UP000520052">
    <property type="component" value="Unassembled WGS sequence"/>
</dbReference>
<organism evidence="2 3">
    <name type="scientific">Marine Group I thaumarchaeote</name>
    <dbReference type="NCBI Taxonomy" id="2511932"/>
    <lineage>
        <taxon>Archaea</taxon>
        <taxon>Nitrososphaerota</taxon>
        <taxon>Marine Group I</taxon>
    </lineage>
</organism>
<reference evidence="2 3" key="1">
    <citation type="journal article" date="2019" name="Environ. Microbiol.">
        <title>Genomics insights into ecotype formation of ammonia-oxidizing archaea in the deep ocean.</title>
        <authorList>
            <person name="Wang Y."/>
            <person name="Huang J.M."/>
            <person name="Cui G.J."/>
            <person name="Nunoura T."/>
            <person name="Takaki Y."/>
            <person name="Li W.L."/>
            <person name="Li J."/>
            <person name="Gao Z.M."/>
            <person name="Takai K."/>
            <person name="Zhang A.Q."/>
            <person name="Stepanauskas R."/>
        </authorList>
    </citation>
    <scope>NUCLEOTIDE SEQUENCE [LARGE SCALE GENOMIC DNA]</scope>
    <source>
        <strain evidence="2 3">T3L1</strain>
    </source>
</reference>
<accession>A0A7K4N6R0</accession>
<sequence>MDRGEEIGLEYTDWGPAGANYVGQDSEDIGLTIFTSNFGATIELDQKVYTWTDKVYITIVAPDHNFSSDLVDEIGETGSDPIKVSTRGHSLSAYTLVETGPDTGIFTGEVILTGFEHDSNGDGIRNTRSSNKCAGTGPTNGTLETDNDDGLTVSFEFSSDQTIVSSALIRWNIGEVQWLEASYPASGTGIIRVIDTDMNLNPEAIDNFKIDAWSDSDAGGISITVTETNEATGIFEGTVFFTVSNDSSGHRLRVGEGDTVTAEYEDNTLPDPYTTADELDIAATTLIGTIVSPLERAPAANLRTVDAFGNSLDAVSVDQQVQISADLANGQDKEQSFAYLVQIQDGNGVTVSLAWITGQLTSGQSFSPALSWIPTEAGTYIATAFVWESIDNPTALSPPVSTTINVS</sequence>
<comment type="caution">
    <text evidence="2">The sequence shown here is derived from an EMBL/GenBank/DDBJ whole genome shotgun (WGS) entry which is preliminary data.</text>
</comment>